<accession>A0ABW8BVM9</accession>
<comment type="pathway">
    <text evidence="2 14">Lipid metabolism; malonyl-CoA biosynthesis; malonyl-CoA from acetyl-CoA: step 1/1.</text>
</comment>
<feature type="domain" description="Biotin carboxylation" evidence="16">
    <location>
        <begin position="1"/>
        <end position="441"/>
    </location>
</feature>
<keyword evidence="8 13" id="KW-0547">Nucleotide-binding</keyword>
<dbReference type="SUPFAM" id="SSF52440">
    <property type="entry name" value="PreATP-grasp domain"/>
    <property type="match status" value="1"/>
</dbReference>
<dbReference type="Pfam" id="PF02786">
    <property type="entry name" value="CPSase_L_D2"/>
    <property type="match status" value="1"/>
</dbReference>
<evidence type="ECO:0000313" key="17">
    <source>
        <dbReference type="EMBL" id="MFI8751290.1"/>
    </source>
</evidence>
<evidence type="ECO:0000256" key="6">
    <source>
        <dbReference type="ARBA" id="ARBA00022598"/>
    </source>
</evidence>
<gene>
    <name evidence="17" type="primary">accC</name>
    <name evidence="17" type="ORF">ACIGG6_14980</name>
</gene>
<keyword evidence="14" id="KW-0275">Fatty acid biosynthesis</keyword>
<name>A0ABW8BVM9_9GAMM</name>
<dbReference type="EMBL" id="JBITWC010000025">
    <property type="protein sequence ID" value="MFI8751290.1"/>
    <property type="molecule type" value="Genomic_DNA"/>
</dbReference>
<comment type="caution">
    <text evidence="17">The sequence shown here is derived from an EMBL/GenBank/DDBJ whole genome shotgun (WGS) entry which is preliminary data.</text>
</comment>
<comment type="catalytic activity">
    <reaction evidence="12 14">
        <text>N(6)-biotinyl-L-lysyl-[protein] + hydrogencarbonate + ATP = N(6)-carboxybiotinyl-L-lysyl-[protein] + ADP + phosphate + H(+)</text>
        <dbReference type="Rhea" id="RHEA:13501"/>
        <dbReference type="Rhea" id="RHEA-COMP:10505"/>
        <dbReference type="Rhea" id="RHEA-COMP:10506"/>
        <dbReference type="ChEBI" id="CHEBI:15378"/>
        <dbReference type="ChEBI" id="CHEBI:17544"/>
        <dbReference type="ChEBI" id="CHEBI:30616"/>
        <dbReference type="ChEBI" id="CHEBI:43474"/>
        <dbReference type="ChEBI" id="CHEBI:83144"/>
        <dbReference type="ChEBI" id="CHEBI:83145"/>
        <dbReference type="ChEBI" id="CHEBI:456216"/>
        <dbReference type="EC" id="6.3.4.14"/>
    </reaction>
</comment>
<dbReference type="Proteomes" id="UP001614338">
    <property type="component" value="Unassembled WGS sequence"/>
</dbReference>
<dbReference type="Pfam" id="PF02785">
    <property type="entry name" value="Biotin_carb_C"/>
    <property type="match status" value="1"/>
</dbReference>
<proteinExistence type="predicted"/>
<keyword evidence="9 13" id="KW-0067">ATP-binding</keyword>
<dbReference type="EC" id="6.3.4.14" evidence="4 14"/>
<evidence type="ECO:0000259" key="15">
    <source>
        <dbReference type="PROSITE" id="PS50975"/>
    </source>
</evidence>
<dbReference type="PROSITE" id="PS50975">
    <property type="entry name" value="ATP_GRASP"/>
    <property type="match status" value="1"/>
</dbReference>
<dbReference type="Gene3D" id="3.30.470.20">
    <property type="entry name" value="ATP-grasp fold, B domain"/>
    <property type="match status" value="1"/>
</dbReference>
<dbReference type="PANTHER" id="PTHR48095">
    <property type="entry name" value="PYRUVATE CARBOXYLASE SUBUNIT A"/>
    <property type="match status" value="1"/>
</dbReference>
<keyword evidence="10" id="KW-0460">Magnesium</keyword>
<dbReference type="InterPro" id="IPR011761">
    <property type="entry name" value="ATP-grasp"/>
</dbReference>
<dbReference type="SUPFAM" id="SSF51246">
    <property type="entry name" value="Rudiment single hybrid motif"/>
    <property type="match status" value="1"/>
</dbReference>
<dbReference type="PANTHER" id="PTHR48095:SF2">
    <property type="entry name" value="BIOTIN CARBOXYLASE, CHLOROPLASTIC"/>
    <property type="match status" value="1"/>
</dbReference>
<sequence>MIANRGEISLRIVRACKELGVKSVAVYSEADKDTLAVKLADESVCIGPASAQASYQNQDAIISAALAFGVDAIHPGYGFLSEKADFARKCEENGIIFIGPSAEIIGKMGDKIEARKIADSASVPTIPGSDGVVKEFNKALEIAENVGFPLLIKASAGGGGRGMRVVKSGDTLEQDLNEIMSEAEVAFGDSSVYIEKYLTDIRHIEVQVLADGKKCIHLGERDCTAQRRNQKLVEEGPSPALSDEQRNELCQSAVRLAEKVSYKSAGTVEYVFDNIERKFYFIEMNTRVQVEHPVSEMITGIDIIKEQIKIADDQSLEIEQKDIVLNGHAIECRLNAEDPENGFMPCPGTITYYRPPGGFGIRMDSHLESGYKIPPYYDSMIGKLICWGYDRNEAIIRMTRALSEMEVQGVKTTAKFHSKLINSEQFKSGDFNTVFVASLLEKKR</sequence>
<keyword evidence="14" id="KW-0444">Lipid biosynthesis</keyword>
<dbReference type="InterPro" id="IPR005481">
    <property type="entry name" value="BC-like_N"/>
</dbReference>
<comment type="subunit">
    <text evidence="3 14">Acetyl-CoA carboxylase is a heterohexamer of biotin carboxyl carrier protein, biotin carboxylase and the two subunits of carboxyl transferase in a 2:2 complex.</text>
</comment>
<dbReference type="InterPro" id="IPR051602">
    <property type="entry name" value="ACC_Biotin_Carboxylase"/>
</dbReference>
<protein>
    <recommendedName>
        <fullName evidence="5 14">Biotin carboxylase</fullName>
        <ecNumber evidence="4 14">6.3.4.14</ecNumber>
    </recommendedName>
    <alternativeName>
        <fullName evidence="11 14">Acetyl-coenzyme A carboxylase biotin carboxylase subunit A</fullName>
    </alternativeName>
</protein>
<evidence type="ECO:0000256" key="7">
    <source>
        <dbReference type="ARBA" id="ARBA00022723"/>
    </source>
</evidence>
<evidence type="ECO:0000259" key="16">
    <source>
        <dbReference type="PROSITE" id="PS50979"/>
    </source>
</evidence>
<evidence type="ECO:0000256" key="2">
    <source>
        <dbReference type="ARBA" id="ARBA00004956"/>
    </source>
</evidence>
<keyword evidence="14" id="KW-0443">Lipid metabolism</keyword>
<dbReference type="SMART" id="SM00878">
    <property type="entry name" value="Biotin_carb_C"/>
    <property type="match status" value="1"/>
</dbReference>
<dbReference type="InterPro" id="IPR011054">
    <property type="entry name" value="Rudment_hybrid_motif"/>
</dbReference>
<evidence type="ECO:0000256" key="4">
    <source>
        <dbReference type="ARBA" id="ARBA00013263"/>
    </source>
</evidence>
<keyword evidence="14" id="KW-0276">Fatty acid metabolism</keyword>
<dbReference type="NCBIfam" id="TIGR00514">
    <property type="entry name" value="accC"/>
    <property type="match status" value="1"/>
</dbReference>
<dbReference type="InterPro" id="IPR005479">
    <property type="entry name" value="CPAse_ATP-bd"/>
</dbReference>
<reference evidence="17 18" key="1">
    <citation type="submission" date="2024-10" db="EMBL/GenBank/DDBJ databases">
        <title>The Natural Products Discovery Center: Release of the First 8490 Sequenced Strains for Exploring Actinobacteria Biosynthetic Diversity.</title>
        <authorList>
            <person name="Kalkreuter E."/>
            <person name="Kautsar S.A."/>
            <person name="Yang D."/>
            <person name="Bader C.D."/>
            <person name="Teijaro C.N."/>
            <person name="Fluegel L."/>
            <person name="Davis C.M."/>
            <person name="Simpson J.R."/>
            <person name="Lauterbach L."/>
            <person name="Steele A.D."/>
            <person name="Gui C."/>
            <person name="Meng S."/>
            <person name="Li G."/>
            <person name="Viehrig K."/>
            <person name="Ye F."/>
            <person name="Su P."/>
            <person name="Kiefer A.F."/>
            <person name="Nichols A."/>
            <person name="Cepeda A.J."/>
            <person name="Yan W."/>
            <person name="Fan B."/>
            <person name="Jiang Y."/>
            <person name="Adhikari A."/>
            <person name="Zheng C.-J."/>
            <person name="Schuster L."/>
            <person name="Cowan T.M."/>
            <person name="Smanski M.J."/>
            <person name="Chevrette M.G."/>
            <person name="De Carvalho L.P.S."/>
            <person name="Shen B."/>
        </authorList>
    </citation>
    <scope>NUCLEOTIDE SEQUENCE [LARGE SCALE GENOMIC DNA]</scope>
    <source>
        <strain evidence="17 18">NPDC077409</strain>
    </source>
</reference>
<dbReference type="RefSeq" id="WP_399845484.1">
    <property type="nucleotide sequence ID" value="NZ_JBITWC010000025.1"/>
</dbReference>
<evidence type="ECO:0000256" key="11">
    <source>
        <dbReference type="ARBA" id="ARBA00033786"/>
    </source>
</evidence>
<evidence type="ECO:0000256" key="9">
    <source>
        <dbReference type="ARBA" id="ARBA00022840"/>
    </source>
</evidence>
<evidence type="ECO:0000256" key="5">
    <source>
        <dbReference type="ARBA" id="ARBA00017242"/>
    </source>
</evidence>
<evidence type="ECO:0000313" key="18">
    <source>
        <dbReference type="Proteomes" id="UP001614338"/>
    </source>
</evidence>
<evidence type="ECO:0000256" key="14">
    <source>
        <dbReference type="RuleBase" id="RU365063"/>
    </source>
</evidence>
<evidence type="ECO:0000256" key="10">
    <source>
        <dbReference type="ARBA" id="ARBA00022842"/>
    </source>
</evidence>
<dbReference type="GO" id="GO:0004075">
    <property type="term" value="F:biotin carboxylase activity"/>
    <property type="evidence" value="ECO:0007669"/>
    <property type="project" value="UniProtKB-EC"/>
</dbReference>
<dbReference type="PROSITE" id="PS00866">
    <property type="entry name" value="CPSASE_1"/>
    <property type="match status" value="1"/>
</dbReference>
<organism evidence="17 18">
    <name type="scientific">Vreelandella lionensis</name>
    <dbReference type="NCBI Taxonomy" id="1144478"/>
    <lineage>
        <taxon>Bacteria</taxon>
        <taxon>Pseudomonadati</taxon>
        <taxon>Pseudomonadota</taxon>
        <taxon>Gammaproteobacteria</taxon>
        <taxon>Oceanospirillales</taxon>
        <taxon>Halomonadaceae</taxon>
        <taxon>Vreelandella</taxon>
    </lineage>
</organism>
<evidence type="ECO:0000256" key="8">
    <source>
        <dbReference type="ARBA" id="ARBA00022741"/>
    </source>
</evidence>
<dbReference type="InterPro" id="IPR005482">
    <property type="entry name" value="Biotin_COase_C"/>
</dbReference>
<dbReference type="InterPro" id="IPR004549">
    <property type="entry name" value="Acetyl_CoA_COase_biotin_COase"/>
</dbReference>
<feature type="domain" description="ATP-grasp" evidence="15">
    <location>
        <begin position="115"/>
        <end position="312"/>
    </location>
</feature>
<dbReference type="PROSITE" id="PS00867">
    <property type="entry name" value="CPSASE_2"/>
    <property type="match status" value="1"/>
</dbReference>
<comment type="function">
    <text evidence="1 14">This protein is a component of the acetyl coenzyme A carboxylase complex; first, biotin carboxylase catalyzes the carboxylation of the carrier protein and then the transcarboxylase transfers the carboxyl group to form malonyl-CoA.</text>
</comment>
<dbReference type="SUPFAM" id="SSF56059">
    <property type="entry name" value="Glutathione synthetase ATP-binding domain-like"/>
    <property type="match status" value="1"/>
</dbReference>
<keyword evidence="14" id="KW-0092">Biotin</keyword>
<evidence type="ECO:0000256" key="13">
    <source>
        <dbReference type="PROSITE-ProRule" id="PRU00409"/>
    </source>
</evidence>
<dbReference type="InterPro" id="IPR011764">
    <property type="entry name" value="Biotin_carboxylation_dom"/>
</dbReference>
<evidence type="ECO:0000256" key="1">
    <source>
        <dbReference type="ARBA" id="ARBA00003761"/>
    </source>
</evidence>
<dbReference type="InterPro" id="IPR016185">
    <property type="entry name" value="PreATP-grasp_dom_sf"/>
</dbReference>
<dbReference type="PROSITE" id="PS50979">
    <property type="entry name" value="BC"/>
    <property type="match status" value="1"/>
</dbReference>
<dbReference type="Pfam" id="PF00289">
    <property type="entry name" value="Biotin_carb_N"/>
    <property type="match status" value="1"/>
</dbReference>
<keyword evidence="6 14" id="KW-0436">Ligase</keyword>
<dbReference type="NCBIfam" id="NF006367">
    <property type="entry name" value="PRK08591.1"/>
    <property type="match status" value="1"/>
</dbReference>
<keyword evidence="18" id="KW-1185">Reference proteome</keyword>
<evidence type="ECO:0000256" key="3">
    <source>
        <dbReference type="ARBA" id="ARBA00011750"/>
    </source>
</evidence>
<keyword evidence="7" id="KW-0479">Metal-binding</keyword>
<evidence type="ECO:0000256" key="12">
    <source>
        <dbReference type="ARBA" id="ARBA00048600"/>
    </source>
</evidence>